<proteinExistence type="predicted"/>
<accession>A0A1E5LCT8</accession>
<dbReference type="RefSeq" id="WP_069718166.1">
    <property type="nucleotide sequence ID" value="NZ_MJEH01000044.1"/>
</dbReference>
<feature type="transmembrane region" description="Helical" evidence="1">
    <location>
        <begin position="6"/>
        <end position="26"/>
    </location>
</feature>
<dbReference type="EMBL" id="MJEH01000044">
    <property type="protein sequence ID" value="OEH91880.1"/>
    <property type="molecule type" value="Genomic_DNA"/>
</dbReference>
<gene>
    <name evidence="2" type="ORF">BFG57_03855</name>
</gene>
<keyword evidence="1" id="KW-0472">Membrane</keyword>
<dbReference type="OrthoDB" id="2735026at2"/>
<comment type="caution">
    <text evidence="2">The sequence shown here is derived from an EMBL/GenBank/DDBJ whole genome shotgun (WGS) entry which is preliminary data.</text>
</comment>
<evidence type="ECO:0000313" key="2">
    <source>
        <dbReference type="EMBL" id="OEH91880.1"/>
    </source>
</evidence>
<dbReference type="Proteomes" id="UP000095209">
    <property type="component" value="Unassembled WGS sequence"/>
</dbReference>
<evidence type="ECO:0000313" key="3">
    <source>
        <dbReference type="Proteomes" id="UP000095209"/>
    </source>
</evidence>
<name>A0A1E5LCT8_9BACI</name>
<organism evidence="2 3">
    <name type="scientific">Bacillus solimangrovi</name>
    <dbReference type="NCBI Taxonomy" id="1305675"/>
    <lineage>
        <taxon>Bacteria</taxon>
        <taxon>Bacillati</taxon>
        <taxon>Bacillota</taxon>
        <taxon>Bacilli</taxon>
        <taxon>Bacillales</taxon>
        <taxon>Bacillaceae</taxon>
        <taxon>Bacillus</taxon>
    </lineage>
</organism>
<sequence length="129" mass="15347">MFVILFRFFIIIAVLVLLYSLSKYLLNPKRKLESAYEKAHYYLLDDVNNVRKNLFITYKGALFEGEKYLGTTDQAFEVVSITVWAHSLEKLYGLNRDDFYYLEKELLTRYPNAVIEWQSPIKDLLKTHH</sequence>
<keyword evidence="1" id="KW-0812">Transmembrane</keyword>
<evidence type="ECO:0000256" key="1">
    <source>
        <dbReference type="SAM" id="Phobius"/>
    </source>
</evidence>
<keyword evidence="3" id="KW-1185">Reference proteome</keyword>
<dbReference type="AlphaFoldDB" id="A0A1E5LCT8"/>
<protein>
    <submittedName>
        <fullName evidence="2">Sigma-w pathway protein ysdB</fullName>
    </submittedName>
</protein>
<dbReference type="STRING" id="1305675.BFG57_03855"/>
<reference evidence="2 3" key="1">
    <citation type="submission" date="2016-08" db="EMBL/GenBank/DDBJ databases">
        <title>Genome of Bacillus solimangrovi GH2-4.</title>
        <authorList>
            <person name="Lim S."/>
            <person name="Kim B.-C."/>
        </authorList>
    </citation>
    <scope>NUCLEOTIDE SEQUENCE [LARGE SCALE GENOMIC DNA]</scope>
    <source>
        <strain evidence="2 3">GH2-4</strain>
    </source>
</reference>
<keyword evidence="1" id="KW-1133">Transmembrane helix</keyword>